<name>A0A3M8WYJ1_9ACTN</name>
<keyword evidence="3" id="KW-1185">Reference proteome</keyword>
<accession>A0A3M8WYJ1</accession>
<organism evidence="2 3">
    <name type="scientific">Streptomyces botrytidirepellens</name>
    <dbReference type="NCBI Taxonomy" id="2486417"/>
    <lineage>
        <taxon>Bacteria</taxon>
        <taxon>Bacillati</taxon>
        <taxon>Actinomycetota</taxon>
        <taxon>Actinomycetes</taxon>
        <taxon>Kitasatosporales</taxon>
        <taxon>Streptomycetaceae</taxon>
        <taxon>Streptomyces</taxon>
    </lineage>
</organism>
<sequence>MAGAIAGALLVTGCGGGSDTGGGGTADAAKKSDQKPNASAPSVPMETGAKKAAWTDRDRTRQLKVAPKRLVQGKQTDLKRVRLDSDVDGMVPFYLTVSYTNTGKETLTRPDPENNFTITLADGTPGRPITLMNMNPLATESGVPKECDKAGPASLPPGSTGEACQIVMLPKDRTPAIVSYTDEASGALMWKIGDGEGYAGTNGLMTVGQSADAMWQDDNRDVPMTVTLTGMRKGDIGDLGRFQLSAAQKKMTPYYVTLRYRNTGTHVLLPTMQDGVGVSTAGGQQIQPMTFMDFSTPGNGVGSCRSAVAHTRLKPKSSLTMCSVHMMPEGDQPVAVTFKGEGRGAHQFGWRVP</sequence>
<evidence type="ECO:0000313" key="3">
    <source>
        <dbReference type="Proteomes" id="UP000275401"/>
    </source>
</evidence>
<reference evidence="2 3" key="1">
    <citation type="submission" date="2018-11" db="EMBL/GenBank/DDBJ databases">
        <title>The Potential of Streptomyces as Biocontrol Agents against the Tomato grey mould, Botrytis cinerea (Gray mold) Frontiers in Microbiology.</title>
        <authorList>
            <person name="Li D."/>
        </authorList>
    </citation>
    <scope>NUCLEOTIDE SEQUENCE [LARGE SCALE GENOMIC DNA]</scope>
    <source>
        <strain evidence="2 3">NEAU-LD23</strain>
    </source>
</reference>
<feature type="region of interest" description="Disordered" evidence="1">
    <location>
        <begin position="13"/>
        <end position="61"/>
    </location>
</feature>
<dbReference type="AlphaFoldDB" id="A0A3M8WYJ1"/>
<dbReference type="Proteomes" id="UP000275401">
    <property type="component" value="Unassembled WGS sequence"/>
</dbReference>
<feature type="compositionally biased region" description="Gly residues" evidence="1">
    <location>
        <begin position="13"/>
        <end position="25"/>
    </location>
</feature>
<dbReference type="EMBL" id="RIBZ01000084">
    <property type="protein sequence ID" value="RNG34209.1"/>
    <property type="molecule type" value="Genomic_DNA"/>
</dbReference>
<evidence type="ECO:0000256" key="1">
    <source>
        <dbReference type="SAM" id="MobiDB-lite"/>
    </source>
</evidence>
<evidence type="ECO:0000313" key="2">
    <source>
        <dbReference type="EMBL" id="RNG34209.1"/>
    </source>
</evidence>
<comment type="caution">
    <text evidence="2">The sequence shown here is derived from an EMBL/GenBank/DDBJ whole genome shotgun (WGS) entry which is preliminary data.</text>
</comment>
<protein>
    <submittedName>
        <fullName evidence="2">Uncharacterized protein</fullName>
    </submittedName>
</protein>
<proteinExistence type="predicted"/>
<gene>
    <name evidence="2" type="ORF">EEJ42_06125</name>
</gene>